<dbReference type="EMBL" id="BAAADO010000005">
    <property type="protein sequence ID" value="GAA0497239.1"/>
    <property type="molecule type" value="Genomic_DNA"/>
</dbReference>
<dbReference type="SUPFAM" id="SSF53300">
    <property type="entry name" value="vWA-like"/>
    <property type="match status" value="1"/>
</dbReference>
<feature type="domain" description="VWFA" evidence="3">
    <location>
        <begin position="171"/>
        <end position="359"/>
    </location>
</feature>
<dbReference type="Pfam" id="PF00092">
    <property type="entry name" value="VWA"/>
    <property type="match status" value="1"/>
</dbReference>
<evidence type="ECO:0000259" key="3">
    <source>
        <dbReference type="PROSITE" id="PS50234"/>
    </source>
</evidence>
<name>A0ABP3LCZ4_9BACI</name>
<organism evidence="4 5">
    <name type="scientific">Salinibacillus aidingensis</name>
    <dbReference type="NCBI Taxonomy" id="237684"/>
    <lineage>
        <taxon>Bacteria</taxon>
        <taxon>Bacillati</taxon>
        <taxon>Bacillota</taxon>
        <taxon>Bacilli</taxon>
        <taxon>Bacillales</taxon>
        <taxon>Bacillaceae</taxon>
        <taxon>Salinibacillus</taxon>
    </lineage>
</organism>
<feature type="region of interest" description="Disordered" evidence="1">
    <location>
        <begin position="24"/>
        <end position="120"/>
    </location>
</feature>
<dbReference type="RefSeq" id="WP_425542223.1">
    <property type="nucleotide sequence ID" value="NZ_BAAADO010000005.1"/>
</dbReference>
<sequence>MLKNKLIIIILIMFVMVAAGCTKDEKEPTSENKEQSTENTAEDIKKEKKTEEDQPASSTEGNTEDISFPSTYQELEALPVGEDAGPVYDYDSDKSTEEQDEELAEHFSDLPFPQDKENPTDQELDKLYREILKRVQLDYQGPENLIKELKFQSLGNPDIEDSRYQFKEQLNVVVLLDASGSMAQRVDGKTKMNAAKDAISKFLSELPEETNVALRVYGHEGTGSDADKKMSCSSTEKIYGFDSYDAGSFKNSLSQIKPAGWTPTGLALQEAQKDLSSLDGSKNTNIVYLVSDGIETCDTKPVQTAKELYQSNITPIINVLGFDVNGEGQNHLKKIADSVDGIYQTVSDENELTKELEKVNNIADAWQDWKEQGQQSLDLQHVSNELDIFSYITDEESKVVDERTSINFIANALNDYGYISDESRVYLEKKNSEYHDWIISEIDKFEQELEEMNDKGYKEAMKALEEKYELNVKE</sequence>
<evidence type="ECO:0000313" key="5">
    <source>
        <dbReference type="Proteomes" id="UP001500880"/>
    </source>
</evidence>
<proteinExistence type="predicted"/>
<dbReference type="Proteomes" id="UP001500880">
    <property type="component" value="Unassembled WGS sequence"/>
</dbReference>
<feature type="chain" id="PRO_5045512390" evidence="2">
    <location>
        <begin position="19"/>
        <end position="474"/>
    </location>
</feature>
<dbReference type="PROSITE" id="PS51257">
    <property type="entry name" value="PROKAR_LIPOPROTEIN"/>
    <property type="match status" value="1"/>
</dbReference>
<reference evidence="5" key="1">
    <citation type="journal article" date="2019" name="Int. J. Syst. Evol. Microbiol.">
        <title>The Global Catalogue of Microorganisms (GCM) 10K type strain sequencing project: providing services to taxonomists for standard genome sequencing and annotation.</title>
        <authorList>
            <consortium name="The Broad Institute Genomics Platform"/>
            <consortium name="The Broad Institute Genome Sequencing Center for Infectious Disease"/>
            <person name="Wu L."/>
            <person name="Ma J."/>
        </authorList>
    </citation>
    <scope>NUCLEOTIDE SEQUENCE [LARGE SCALE GENOMIC DNA]</scope>
    <source>
        <strain evidence="5">JCM 12389</strain>
    </source>
</reference>
<evidence type="ECO:0000256" key="1">
    <source>
        <dbReference type="SAM" id="MobiDB-lite"/>
    </source>
</evidence>
<dbReference type="PROSITE" id="PS50234">
    <property type="entry name" value="VWFA"/>
    <property type="match status" value="1"/>
</dbReference>
<keyword evidence="2" id="KW-0732">Signal</keyword>
<feature type="compositionally biased region" description="Polar residues" evidence="1">
    <location>
        <begin position="55"/>
        <end position="73"/>
    </location>
</feature>
<feature type="compositionally biased region" description="Basic and acidic residues" evidence="1">
    <location>
        <begin position="24"/>
        <end position="52"/>
    </location>
</feature>
<evidence type="ECO:0000256" key="2">
    <source>
        <dbReference type="SAM" id="SignalP"/>
    </source>
</evidence>
<gene>
    <name evidence="4" type="ORF">GCM10008986_25260</name>
</gene>
<feature type="compositionally biased region" description="Basic and acidic residues" evidence="1">
    <location>
        <begin position="104"/>
        <end position="120"/>
    </location>
</feature>
<dbReference type="Gene3D" id="3.40.50.410">
    <property type="entry name" value="von Willebrand factor, type A domain"/>
    <property type="match status" value="1"/>
</dbReference>
<dbReference type="SMART" id="SM00327">
    <property type="entry name" value="VWA"/>
    <property type="match status" value="1"/>
</dbReference>
<protein>
    <submittedName>
        <fullName evidence="4">VWA domain-containing protein</fullName>
    </submittedName>
</protein>
<dbReference type="InterPro" id="IPR002035">
    <property type="entry name" value="VWF_A"/>
</dbReference>
<dbReference type="InterPro" id="IPR036465">
    <property type="entry name" value="vWFA_dom_sf"/>
</dbReference>
<keyword evidence="5" id="KW-1185">Reference proteome</keyword>
<evidence type="ECO:0000313" key="4">
    <source>
        <dbReference type="EMBL" id="GAA0497239.1"/>
    </source>
</evidence>
<comment type="caution">
    <text evidence="4">The sequence shown here is derived from an EMBL/GenBank/DDBJ whole genome shotgun (WGS) entry which is preliminary data.</text>
</comment>
<feature type="signal peptide" evidence="2">
    <location>
        <begin position="1"/>
        <end position="18"/>
    </location>
</feature>
<accession>A0ABP3LCZ4</accession>